<reference evidence="1" key="1">
    <citation type="submission" date="2014-09" db="EMBL/GenBank/DDBJ databases">
        <authorList>
            <person name="Magalhaes I.L.F."/>
            <person name="Oliveira U."/>
            <person name="Santos F.R."/>
            <person name="Vidigal T.H.D.A."/>
            <person name="Brescovit A.D."/>
            <person name="Santos A.J."/>
        </authorList>
    </citation>
    <scope>NUCLEOTIDE SEQUENCE</scope>
    <source>
        <tissue evidence="1">Shoot tissue taken approximately 20 cm above the soil surface</tissue>
    </source>
</reference>
<sequence length="69" mass="7485">MNLWTFFAPACFPSESQVSSSSAPYTGQLPGACEQFATLQMLPKPLLQATTTDKGLSSISFSMVIDMLY</sequence>
<proteinExistence type="predicted"/>
<reference evidence="1" key="2">
    <citation type="journal article" date="2015" name="Data Brief">
        <title>Shoot transcriptome of the giant reed, Arundo donax.</title>
        <authorList>
            <person name="Barrero R.A."/>
            <person name="Guerrero F.D."/>
            <person name="Moolhuijzen P."/>
            <person name="Goolsby J.A."/>
            <person name="Tidwell J."/>
            <person name="Bellgard S.E."/>
            <person name="Bellgard M.I."/>
        </authorList>
    </citation>
    <scope>NUCLEOTIDE SEQUENCE</scope>
    <source>
        <tissue evidence="1">Shoot tissue taken approximately 20 cm above the soil surface</tissue>
    </source>
</reference>
<accession>A0A0A9EZ54</accession>
<evidence type="ECO:0000313" key="1">
    <source>
        <dbReference type="EMBL" id="JAE04254.1"/>
    </source>
</evidence>
<organism evidence="1">
    <name type="scientific">Arundo donax</name>
    <name type="common">Giant reed</name>
    <name type="synonym">Donax arundinaceus</name>
    <dbReference type="NCBI Taxonomy" id="35708"/>
    <lineage>
        <taxon>Eukaryota</taxon>
        <taxon>Viridiplantae</taxon>
        <taxon>Streptophyta</taxon>
        <taxon>Embryophyta</taxon>
        <taxon>Tracheophyta</taxon>
        <taxon>Spermatophyta</taxon>
        <taxon>Magnoliopsida</taxon>
        <taxon>Liliopsida</taxon>
        <taxon>Poales</taxon>
        <taxon>Poaceae</taxon>
        <taxon>PACMAD clade</taxon>
        <taxon>Arundinoideae</taxon>
        <taxon>Arundineae</taxon>
        <taxon>Arundo</taxon>
    </lineage>
</organism>
<dbReference type="AlphaFoldDB" id="A0A0A9EZ54"/>
<protein>
    <submittedName>
        <fullName evidence="1">Uncharacterized protein</fullName>
    </submittedName>
</protein>
<name>A0A0A9EZ54_ARUDO</name>
<dbReference type="EMBL" id="GBRH01193642">
    <property type="protein sequence ID" value="JAE04254.1"/>
    <property type="molecule type" value="Transcribed_RNA"/>
</dbReference>